<proteinExistence type="predicted"/>
<dbReference type="EnsemblMetazoa" id="PPA21956.1">
    <property type="protein sequence ID" value="PPA21956.1"/>
    <property type="gene ID" value="WBGene00111510"/>
</dbReference>
<accession>A0A8R1UFG2</accession>
<evidence type="ECO:0000313" key="2">
    <source>
        <dbReference type="Proteomes" id="UP000005239"/>
    </source>
</evidence>
<reference evidence="1" key="2">
    <citation type="submission" date="2022-06" db="UniProtKB">
        <authorList>
            <consortium name="EnsemblMetazoa"/>
        </authorList>
    </citation>
    <scope>IDENTIFICATION</scope>
    <source>
        <strain evidence="1">PS312</strain>
    </source>
</reference>
<reference evidence="2" key="1">
    <citation type="journal article" date="2008" name="Nat. Genet.">
        <title>The Pristionchus pacificus genome provides a unique perspective on nematode lifestyle and parasitism.</title>
        <authorList>
            <person name="Dieterich C."/>
            <person name="Clifton S.W."/>
            <person name="Schuster L.N."/>
            <person name="Chinwalla A."/>
            <person name="Delehaunty K."/>
            <person name="Dinkelacker I."/>
            <person name="Fulton L."/>
            <person name="Fulton R."/>
            <person name="Godfrey J."/>
            <person name="Minx P."/>
            <person name="Mitreva M."/>
            <person name="Roeseler W."/>
            <person name="Tian H."/>
            <person name="Witte H."/>
            <person name="Yang S.P."/>
            <person name="Wilson R.K."/>
            <person name="Sommer R.J."/>
        </authorList>
    </citation>
    <scope>NUCLEOTIDE SEQUENCE [LARGE SCALE GENOMIC DNA]</scope>
    <source>
        <strain evidence="2">PS312</strain>
    </source>
</reference>
<name>A0A2A6BBZ5_PRIPA</name>
<keyword evidence="2" id="KW-1185">Reference proteome</keyword>
<organism evidence="1 2">
    <name type="scientific">Pristionchus pacificus</name>
    <name type="common">Parasitic nematode worm</name>
    <dbReference type="NCBI Taxonomy" id="54126"/>
    <lineage>
        <taxon>Eukaryota</taxon>
        <taxon>Metazoa</taxon>
        <taxon>Ecdysozoa</taxon>
        <taxon>Nematoda</taxon>
        <taxon>Chromadorea</taxon>
        <taxon>Rhabditida</taxon>
        <taxon>Rhabditina</taxon>
        <taxon>Diplogasteromorpha</taxon>
        <taxon>Diplogasteroidea</taxon>
        <taxon>Neodiplogasteridae</taxon>
        <taxon>Pristionchus</taxon>
    </lineage>
</organism>
<protein>
    <submittedName>
        <fullName evidence="1">Uncharacterized protein</fullName>
    </submittedName>
</protein>
<gene>
    <name evidence="1" type="primary">WBGene00111510</name>
</gene>
<evidence type="ECO:0000313" key="1">
    <source>
        <dbReference type="EnsemblMetazoa" id="PPA21956.1"/>
    </source>
</evidence>
<dbReference type="Proteomes" id="UP000005239">
    <property type="component" value="Unassembled WGS sequence"/>
</dbReference>
<accession>A0A2A6BBZ5</accession>
<sequence length="325" mass="37126">MNTCGSTDLQPLSDSDFRRNFSEIFQLRINRLDDVSFNVFSFNRIYDNRAALMCDSIVTNYGGYPVLHINGREPMNCCYTFDYQFAIKIGILCLLGIILLSLIIYAIYRMCQLRTKRDKKTSPNQRPRDSTTTEKKTSLWSTDLTVEGSKKNLPPAYSTLYFDPIFAVRAKCLPSIQLSSRHRQRRQCGRRINSDNSSYLITYGFRCTKTFPSPSSPRHLLHRPRQQKTGMRMQSSLSLFFLQLLGLFRRDLTSIVNAVVRAVDVASVIVTPAAARDGDIVITTIITTTDRCSWPPPLPPLPPTLLLHTMPQPEEDIEHAMRFTL</sequence>
<dbReference type="AlphaFoldDB" id="A0A2A6BBZ5"/>